<dbReference type="EMBL" id="UPPP01000067">
    <property type="protein sequence ID" value="VBB06759.1"/>
    <property type="molecule type" value="Genomic_DNA"/>
</dbReference>
<dbReference type="SUPFAM" id="SSF53383">
    <property type="entry name" value="PLP-dependent transferases"/>
    <property type="match status" value="1"/>
</dbReference>
<keyword evidence="4" id="KW-1185">Reference proteome</keyword>
<evidence type="ECO:0000313" key="4">
    <source>
        <dbReference type="Proteomes" id="UP000277811"/>
    </source>
</evidence>
<dbReference type="GO" id="GO:0030170">
    <property type="term" value="F:pyridoxal phosphate binding"/>
    <property type="evidence" value="ECO:0007669"/>
    <property type="project" value="InterPro"/>
</dbReference>
<dbReference type="InterPro" id="IPR004838">
    <property type="entry name" value="NHTrfase_class1_PyrdxlP-BS"/>
</dbReference>
<reference evidence="3 4" key="1">
    <citation type="submission" date="2018-06" db="EMBL/GenBank/DDBJ databases">
        <authorList>
            <person name="Strepis N."/>
        </authorList>
    </citation>
    <scope>NUCLEOTIDE SEQUENCE [LARGE SCALE GENOMIC DNA]</scope>
    <source>
        <strain evidence="3">LUCI</strain>
    </source>
</reference>
<dbReference type="Gene3D" id="3.40.640.10">
    <property type="entry name" value="Type I PLP-dependent aspartate aminotransferase-like (Major domain)"/>
    <property type="match status" value="1"/>
</dbReference>
<dbReference type="Proteomes" id="UP000277811">
    <property type="component" value="Unassembled WGS sequence"/>
</dbReference>
<sequence>MNLREFKLERYFAEYEFKAQYLLSTSDCESMGLSELLALADVEGLELWNRLRLGYTQSQGHPLLREEIAGLYRGITAEDILVTVPEEGILIALSTVLQAGDHVIVIDPAYQSLYEIPRALNCSLAKWPLIRQDNRWTLDVDRLRSQINRKTKLIVINFPHNPTGFLPSQSELDALISLAREREIYLFSDEMYRLSEYDPDQRLKPVGSCYERGITLAGLSKSFGLPGLRMGWLMTKDRELLQALRSRKDYTTICSGAPDEILAFIALRAREQILAGNREIIKNNLAVARDFFAHYNRYFNWLPPQAGSVALAELTLNIPIERFCEIVLAKKNLLIAPGNVFELGGNFFRVGLGKKDFPHGLAKLGEYVQEFLV</sequence>
<keyword evidence="1 3" id="KW-0808">Transferase</keyword>
<dbReference type="InterPro" id="IPR015421">
    <property type="entry name" value="PyrdxlP-dep_Trfase_major"/>
</dbReference>
<gene>
    <name evidence="3" type="ORF">LUCI_1995</name>
</gene>
<keyword evidence="1 3" id="KW-0032">Aminotransferase</keyword>
<evidence type="ECO:0000259" key="2">
    <source>
        <dbReference type="Pfam" id="PF00155"/>
    </source>
</evidence>
<organism evidence="3 4">
    <name type="scientific">Lucifera butyrica</name>
    <dbReference type="NCBI Taxonomy" id="1351585"/>
    <lineage>
        <taxon>Bacteria</taxon>
        <taxon>Bacillati</taxon>
        <taxon>Bacillota</taxon>
        <taxon>Negativicutes</taxon>
        <taxon>Veillonellales</taxon>
        <taxon>Veillonellaceae</taxon>
        <taxon>Lucifera</taxon>
    </lineage>
</organism>
<name>A0A498R6E8_9FIRM</name>
<accession>A0A498R6E8</accession>
<dbReference type="GO" id="GO:0008483">
    <property type="term" value="F:transaminase activity"/>
    <property type="evidence" value="ECO:0007669"/>
    <property type="project" value="UniProtKB-KW"/>
</dbReference>
<dbReference type="PANTHER" id="PTHR43510">
    <property type="entry name" value="AMINOTRANSFERASE FUNCTION, HYPOTHETICAL (EUROFUNG)"/>
    <property type="match status" value="1"/>
</dbReference>
<dbReference type="CDD" id="cd00609">
    <property type="entry name" value="AAT_like"/>
    <property type="match status" value="1"/>
</dbReference>
<proteinExistence type="inferred from homology"/>
<dbReference type="AlphaFoldDB" id="A0A498R6E8"/>
<feature type="domain" description="Aminotransferase class I/classII large" evidence="2">
    <location>
        <begin position="49"/>
        <end position="352"/>
    </location>
</feature>
<dbReference type="EC" id="2.6.1.-" evidence="1"/>
<dbReference type="InterPro" id="IPR004839">
    <property type="entry name" value="Aminotransferase_I/II_large"/>
</dbReference>
<evidence type="ECO:0000313" key="3">
    <source>
        <dbReference type="EMBL" id="VBB06759.1"/>
    </source>
</evidence>
<dbReference type="PROSITE" id="PS00105">
    <property type="entry name" value="AA_TRANSFER_CLASS_1"/>
    <property type="match status" value="1"/>
</dbReference>
<comment type="cofactor">
    <cofactor evidence="1">
        <name>pyridoxal 5'-phosphate</name>
        <dbReference type="ChEBI" id="CHEBI:597326"/>
    </cofactor>
</comment>
<comment type="similarity">
    <text evidence="1">Belongs to the class-I pyridoxal-phosphate-dependent aminotransferase family.</text>
</comment>
<dbReference type="Pfam" id="PF00155">
    <property type="entry name" value="Aminotran_1_2"/>
    <property type="match status" value="1"/>
</dbReference>
<evidence type="ECO:0000256" key="1">
    <source>
        <dbReference type="RuleBase" id="RU000481"/>
    </source>
</evidence>
<dbReference type="InterPro" id="IPR015422">
    <property type="entry name" value="PyrdxlP-dep_Trfase_small"/>
</dbReference>
<dbReference type="RefSeq" id="WP_122627706.1">
    <property type="nucleotide sequence ID" value="NZ_UPPP01000067.1"/>
</dbReference>
<protein>
    <recommendedName>
        <fullName evidence="1">Aminotransferase</fullName>
        <ecNumber evidence="1">2.6.1.-</ecNumber>
    </recommendedName>
</protein>
<dbReference type="Gene3D" id="3.90.1150.10">
    <property type="entry name" value="Aspartate Aminotransferase, domain 1"/>
    <property type="match status" value="1"/>
</dbReference>
<dbReference type="PANTHER" id="PTHR43510:SF1">
    <property type="entry name" value="AMINOTRANSFERASE FUNCTION, HYPOTHETICAL (EUROFUNG)"/>
    <property type="match status" value="1"/>
</dbReference>
<dbReference type="OrthoDB" id="9802328at2"/>
<dbReference type="InterPro" id="IPR015424">
    <property type="entry name" value="PyrdxlP-dep_Trfase"/>
</dbReference>